<dbReference type="InterPro" id="IPR043472">
    <property type="entry name" value="Macro_dom-like"/>
</dbReference>
<accession>A0AAV9H2Q4</accession>
<dbReference type="EMBL" id="MU865917">
    <property type="protein sequence ID" value="KAK4454254.1"/>
    <property type="molecule type" value="Genomic_DNA"/>
</dbReference>
<dbReference type="Proteomes" id="UP001321760">
    <property type="component" value="Unassembled WGS sequence"/>
</dbReference>
<dbReference type="AlphaFoldDB" id="A0AAV9H2Q4"/>
<dbReference type="SMART" id="SM00506">
    <property type="entry name" value="A1pp"/>
    <property type="match status" value="1"/>
</dbReference>
<dbReference type="PANTHER" id="PTHR11106:SF27">
    <property type="entry name" value="MACRO DOMAIN-CONTAINING PROTEIN"/>
    <property type="match status" value="1"/>
</dbReference>
<proteinExistence type="predicted"/>
<feature type="non-terminal residue" evidence="3">
    <location>
        <position position="1"/>
    </location>
</feature>
<feature type="domain" description="Macro" evidence="2">
    <location>
        <begin position="1"/>
        <end position="148"/>
    </location>
</feature>
<reference evidence="3" key="1">
    <citation type="journal article" date="2023" name="Mol. Phylogenet. Evol.">
        <title>Genome-scale phylogeny and comparative genomics of the fungal order Sordariales.</title>
        <authorList>
            <person name="Hensen N."/>
            <person name="Bonometti L."/>
            <person name="Westerberg I."/>
            <person name="Brannstrom I.O."/>
            <person name="Guillou S."/>
            <person name="Cros-Aarteil S."/>
            <person name="Calhoun S."/>
            <person name="Haridas S."/>
            <person name="Kuo A."/>
            <person name="Mondo S."/>
            <person name="Pangilinan J."/>
            <person name="Riley R."/>
            <person name="LaButti K."/>
            <person name="Andreopoulos B."/>
            <person name="Lipzen A."/>
            <person name="Chen C."/>
            <person name="Yan M."/>
            <person name="Daum C."/>
            <person name="Ng V."/>
            <person name="Clum A."/>
            <person name="Steindorff A."/>
            <person name="Ohm R.A."/>
            <person name="Martin F."/>
            <person name="Silar P."/>
            <person name="Natvig D.O."/>
            <person name="Lalanne C."/>
            <person name="Gautier V."/>
            <person name="Ament-Velasquez S.L."/>
            <person name="Kruys A."/>
            <person name="Hutchinson M.I."/>
            <person name="Powell A.J."/>
            <person name="Barry K."/>
            <person name="Miller A.N."/>
            <person name="Grigoriev I.V."/>
            <person name="Debuchy R."/>
            <person name="Gladieux P."/>
            <person name="Hiltunen Thoren M."/>
            <person name="Johannesson H."/>
        </authorList>
    </citation>
    <scope>NUCLEOTIDE SEQUENCE</scope>
    <source>
        <strain evidence="3">PSN243</strain>
    </source>
</reference>
<dbReference type="Pfam" id="PF01661">
    <property type="entry name" value="Macro"/>
    <property type="match status" value="1"/>
</dbReference>
<protein>
    <recommendedName>
        <fullName evidence="2">Macro domain-containing protein</fullName>
    </recommendedName>
</protein>
<comment type="caution">
    <text evidence="3">The sequence shown here is derived from an EMBL/GenBank/DDBJ whole genome shotgun (WGS) entry which is preliminary data.</text>
</comment>
<dbReference type="SUPFAM" id="SSF52949">
    <property type="entry name" value="Macro domain-like"/>
    <property type="match status" value="1"/>
</dbReference>
<name>A0AAV9H2Q4_9PEZI</name>
<evidence type="ECO:0000313" key="4">
    <source>
        <dbReference type="Proteomes" id="UP001321760"/>
    </source>
</evidence>
<evidence type="ECO:0000256" key="1">
    <source>
        <dbReference type="SAM" id="MobiDB-lite"/>
    </source>
</evidence>
<organism evidence="3 4">
    <name type="scientific">Podospora aff. communis PSN243</name>
    <dbReference type="NCBI Taxonomy" id="3040156"/>
    <lineage>
        <taxon>Eukaryota</taxon>
        <taxon>Fungi</taxon>
        <taxon>Dikarya</taxon>
        <taxon>Ascomycota</taxon>
        <taxon>Pezizomycotina</taxon>
        <taxon>Sordariomycetes</taxon>
        <taxon>Sordariomycetidae</taxon>
        <taxon>Sordariales</taxon>
        <taxon>Podosporaceae</taxon>
        <taxon>Podospora</taxon>
    </lineage>
</organism>
<dbReference type="InterPro" id="IPR002589">
    <property type="entry name" value="Macro_dom"/>
</dbReference>
<dbReference type="Gene3D" id="3.40.220.10">
    <property type="entry name" value="Leucine Aminopeptidase, subunit E, domain 1"/>
    <property type="match status" value="1"/>
</dbReference>
<dbReference type="PANTHER" id="PTHR11106">
    <property type="entry name" value="GANGLIOSIDE INDUCED DIFFERENTIATION ASSOCIATED PROTEIN 2-RELATED"/>
    <property type="match status" value="1"/>
</dbReference>
<reference evidence="3" key="2">
    <citation type="submission" date="2023-05" db="EMBL/GenBank/DDBJ databases">
        <authorList>
            <consortium name="Lawrence Berkeley National Laboratory"/>
            <person name="Steindorff A."/>
            <person name="Hensen N."/>
            <person name="Bonometti L."/>
            <person name="Westerberg I."/>
            <person name="Brannstrom I.O."/>
            <person name="Guillou S."/>
            <person name="Cros-Aarteil S."/>
            <person name="Calhoun S."/>
            <person name="Haridas S."/>
            <person name="Kuo A."/>
            <person name="Mondo S."/>
            <person name="Pangilinan J."/>
            <person name="Riley R."/>
            <person name="Labutti K."/>
            <person name="Andreopoulos B."/>
            <person name="Lipzen A."/>
            <person name="Chen C."/>
            <person name="Yanf M."/>
            <person name="Daum C."/>
            <person name="Ng V."/>
            <person name="Clum A."/>
            <person name="Ohm R."/>
            <person name="Martin F."/>
            <person name="Silar P."/>
            <person name="Natvig D."/>
            <person name="Lalanne C."/>
            <person name="Gautier V."/>
            <person name="Ament-Velasquez S.L."/>
            <person name="Kruys A."/>
            <person name="Hutchinson M.I."/>
            <person name="Powell A.J."/>
            <person name="Barry K."/>
            <person name="Miller A.N."/>
            <person name="Grigoriev I.V."/>
            <person name="Debuchy R."/>
            <person name="Gladieux P."/>
            <person name="Thoren M.H."/>
            <person name="Johannesson H."/>
        </authorList>
    </citation>
    <scope>NUCLEOTIDE SEQUENCE</scope>
    <source>
        <strain evidence="3">PSN243</strain>
    </source>
</reference>
<feature type="compositionally biased region" description="Basic and acidic residues" evidence="1">
    <location>
        <begin position="157"/>
        <end position="170"/>
    </location>
</feature>
<dbReference type="PROSITE" id="PS51154">
    <property type="entry name" value="MACRO"/>
    <property type="match status" value="1"/>
</dbReference>
<evidence type="ECO:0000313" key="3">
    <source>
        <dbReference type="EMBL" id="KAK4454254.1"/>
    </source>
</evidence>
<sequence>SLLGGGGVDGAIHRAAGPRLLAECRTLNGCRTGSAKITQAYNLPCSRVIHAVGPVYDDYDPEKSERELTSCYTTSLQLAVENGCRSVAFSALSTGVYGYPSRAAAPAALSAVREFMLGEEGKKIDKVVIVTFEKKDVDAYNEALPLFFPPVPEPEEEEKKQGAAGDEEKAAAGSTEQTAETKKAEAELEAEAQAVADELPSPPKADPADSEHIEKKQRKSED</sequence>
<feature type="region of interest" description="Disordered" evidence="1">
    <location>
        <begin position="147"/>
        <end position="222"/>
    </location>
</feature>
<feature type="compositionally biased region" description="Basic and acidic residues" evidence="1">
    <location>
        <begin position="206"/>
        <end position="222"/>
    </location>
</feature>
<evidence type="ECO:0000259" key="2">
    <source>
        <dbReference type="PROSITE" id="PS51154"/>
    </source>
</evidence>
<keyword evidence="4" id="KW-1185">Reference proteome</keyword>
<gene>
    <name evidence="3" type="ORF">QBC34DRAFT_392921</name>
</gene>